<dbReference type="AlphaFoldDB" id="A0A927HAF8"/>
<dbReference type="EMBL" id="JACXSI010000006">
    <property type="protein sequence ID" value="MBD3107406.1"/>
    <property type="molecule type" value="Genomic_DNA"/>
</dbReference>
<reference evidence="1" key="1">
    <citation type="submission" date="2020-09" db="EMBL/GenBank/DDBJ databases">
        <title>Bacillus faecalis sp. nov., a moderately halophilic bacterium isolated from cow faeces.</title>
        <authorList>
            <person name="Jiang L."/>
            <person name="Lee J."/>
        </authorList>
    </citation>
    <scope>NUCLEOTIDE SEQUENCE</scope>
    <source>
        <strain evidence="1">AGMB 02131</strain>
    </source>
</reference>
<name>A0A927HAF8_9BACI</name>
<dbReference type="Proteomes" id="UP000602076">
    <property type="component" value="Unassembled WGS sequence"/>
</dbReference>
<organism evidence="1 2">
    <name type="scientific">Peribacillus faecalis</name>
    <dbReference type="NCBI Taxonomy" id="2772559"/>
    <lineage>
        <taxon>Bacteria</taxon>
        <taxon>Bacillati</taxon>
        <taxon>Bacillota</taxon>
        <taxon>Bacilli</taxon>
        <taxon>Bacillales</taxon>
        <taxon>Bacillaceae</taxon>
        <taxon>Peribacillus</taxon>
    </lineage>
</organism>
<keyword evidence="2" id="KW-1185">Reference proteome</keyword>
<evidence type="ECO:0000313" key="2">
    <source>
        <dbReference type="Proteomes" id="UP000602076"/>
    </source>
</evidence>
<gene>
    <name evidence="1" type="ORF">IEO70_03430</name>
</gene>
<proteinExistence type="predicted"/>
<comment type="caution">
    <text evidence="1">The sequence shown here is derived from an EMBL/GenBank/DDBJ whole genome shotgun (WGS) entry which is preliminary data.</text>
</comment>
<accession>A0A927HAF8</accession>
<protein>
    <submittedName>
        <fullName evidence="1">Uncharacterized protein</fullName>
    </submittedName>
</protein>
<sequence>MKLTTLQNLLDGESAFEDQLASLSDLIKEGKGKKEAAAKAGQDEPTVDIKETQYTYNTYSNARFGFSVKYPSTFSGGVEPTNGDGTTYTDGTCTITVYAGHMNVLEDNETIETYYQRELEAIGDSASHQTVNGNSYVISYFEGDTIVFRKGIAQDGIISTLIIEYPASLSSQYDSMVNEVSGSFEGGSQG</sequence>
<evidence type="ECO:0000313" key="1">
    <source>
        <dbReference type="EMBL" id="MBD3107406.1"/>
    </source>
</evidence>
<dbReference type="RefSeq" id="WP_190996953.1">
    <property type="nucleotide sequence ID" value="NZ_JACXSI010000006.1"/>
</dbReference>